<dbReference type="PROSITE" id="PS50112">
    <property type="entry name" value="PAS"/>
    <property type="match status" value="2"/>
</dbReference>
<dbReference type="EMBL" id="JAVDQK010000003">
    <property type="protein sequence ID" value="MDR6217904.1"/>
    <property type="molecule type" value="Genomic_DNA"/>
</dbReference>
<dbReference type="Pfam" id="PF00990">
    <property type="entry name" value="GGDEF"/>
    <property type="match status" value="1"/>
</dbReference>
<protein>
    <submittedName>
        <fullName evidence="4">Diguanylate cyclase (GGDEF)-like protein/PAS domain S-box-containing protein</fullName>
    </submittedName>
</protein>
<dbReference type="PROSITE" id="PS50113">
    <property type="entry name" value="PAC"/>
    <property type="match status" value="1"/>
</dbReference>
<feature type="domain" description="PAS" evidence="1">
    <location>
        <begin position="525"/>
        <end position="566"/>
    </location>
</feature>
<evidence type="ECO:0000313" key="4">
    <source>
        <dbReference type="EMBL" id="MDR6217904.1"/>
    </source>
</evidence>
<gene>
    <name evidence="4" type="ORF">J2Y00_001465</name>
</gene>
<dbReference type="InterPro" id="IPR000014">
    <property type="entry name" value="PAS"/>
</dbReference>
<organism evidence="4 5">
    <name type="scientific">Deinococcus soli</name>
    <name type="common">ex Cha et al. 2016</name>
    <dbReference type="NCBI Taxonomy" id="1309411"/>
    <lineage>
        <taxon>Bacteria</taxon>
        <taxon>Thermotogati</taxon>
        <taxon>Deinococcota</taxon>
        <taxon>Deinococci</taxon>
        <taxon>Deinococcales</taxon>
        <taxon>Deinococcaceae</taxon>
        <taxon>Deinococcus</taxon>
    </lineage>
</organism>
<dbReference type="Gene3D" id="3.30.450.20">
    <property type="entry name" value="PAS domain"/>
    <property type="match status" value="2"/>
</dbReference>
<feature type="domain" description="PAC" evidence="2">
    <location>
        <begin position="604"/>
        <end position="656"/>
    </location>
</feature>
<evidence type="ECO:0000259" key="2">
    <source>
        <dbReference type="PROSITE" id="PS50113"/>
    </source>
</evidence>
<feature type="domain" description="GGDEF" evidence="3">
    <location>
        <begin position="678"/>
        <end position="808"/>
    </location>
</feature>
<dbReference type="Proteomes" id="UP001185331">
    <property type="component" value="Unassembled WGS sequence"/>
</dbReference>
<dbReference type="InterPro" id="IPR000700">
    <property type="entry name" value="PAS-assoc_C"/>
</dbReference>
<dbReference type="AlphaFoldDB" id="A0AAE3XBG5"/>
<dbReference type="InterPro" id="IPR029787">
    <property type="entry name" value="Nucleotide_cyclase"/>
</dbReference>
<dbReference type="CDD" id="cd00130">
    <property type="entry name" value="PAS"/>
    <property type="match status" value="2"/>
</dbReference>
<dbReference type="InterPro" id="IPR052155">
    <property type="entry name" value="Biofilm_reg_signaling"/>
</dbReference>
<dbReference type="SUPFAM" id="SSF55073">
    <property type="entry name" value="Nucleotide cyclase"/>
    <property type="match status" value="1"/>
</dbReference>
<dbReference type="NCBIfam" id="TIGR00254">
    <property type="entry name" value="GGDEF"/>
    <property type="match status" value="1"/>
</dbReference>
<dbReference type="Pfam" id="PF08447">
    <property type="entry name" value="PAS_3"/>
    <property type="match status" value="1"/>
</dbReference>
<reference evidence="4" key="1">
    <citation type="submission" date="2023-07" db="EMBL/GenBank/DDBJ databases">
        <title>Sorghum-associated microbial communities from plants grown in Nebraska, USA.</title>
        <authorList>
            <person name="Schachtman D."/>
        </authorList>
    </citation>
    <scope>NUCLEOTIDE SEQUENCE</scope>
    <source>
        <strain evidence="4">BE330</strain>
    </source>
</reference>
<dbReference type="InterPro" id="IPR001610">
    <property type="entry name" value="PAC"/>
</dbReference>
<feature type="domain" description="PAS" evidence="1">
    <location>
        <begin position="247"/>
        <end position="317"/>
    </location>
</feature>
<dbReference type="SUPFAM" id="SSF55781">
    <property type="entry name" value="GAF domain-like"/>
    <property type="match status" value="1"/>
</dbReference>
<dbReference type="InterPro" id="IPR013655">
    <property type="entry name" value="PAS_fold_3"/>
</dbReference>
<dbReference type="InterPro" id="IPR000160">
    <property type="entry name" value="GGDEF_dom"/>
</dbReference>
<dbReference type="NCBIfam" id="TIGR00229">
    <property type="entry name" value="sensory_box"/>
    <property type="match status" value="1"/>
</dbReference>
<dbReference type="InterPro" id="IPR043128">
    <property type="entry name" value="Rev_trsase/Diguanyl_cyclase"/>
</dbReference>
<dbReference type="SMART" id="SM00267">
    <property type="entry name" value="GGDEF"/>
    <property type="match status" value="1"/>
</dbReference>
<comment type="caution">
    <text evidence="4">The sequence shown here is derived from an EMBL/GenBank/DDBJ whole genome shotgun (WGS) entry which is preliminary data.</text>
</comment>
<dbReference type="PANTHER" id="PTHR44757">
    <property type="entry name" value="DIGUANYLATE CYCLASE DGCP"/>
    <property type="match status" value="1"/>
</dbReference>
<name>A0AAE3XBG5_9DEIO</name>
<dbReference type="CDD" id="cd01949">
    <property type="entry name" value="GGDEF"/>
    <property type="match status" value="1"/>
</dbReference>
<evidence type="ECO:0000313" key="5">
    <source>
        <dbReference type="Proteomes" id="UP001185331"/>
    </source>
</evidence>
<evidence type="ECO:0000259" key="1">
    <source>
        <dbReference type="PROSITE" id="PS50112"/>
    </source>
</evidence>
<sequence length="814" mass="88303">MPTDRCVPELMFDGYLTASRSGRVLYANEAARRWLGLPESGDHEPPALQDLLPTTCALRPLLTSGAPLSTTCRGLCQGLQVHLRPDSLELQGPPRQAPSGPRTLPEALNGAQHLNEVAQVILTHPDWQALGVQLALFDPVGATLRVLQAGLHEPDLHRTLSVQTRHPLADAFRTGQVRACVPSEWPDPVPDGTRELLTLPLRSPQRPLGSLLLHLPGPRSVPRLQGALDACAAALDRAAHFDEISRSQRRYRTLLESTHAALWELDRNFEIQGESPNWQAMTGQTYAEYVGRGFMAVLHPDDRPRLEADITRGIQGSDPFELRGRMRRIDGQYRHVVAIALPVPEERGAGQGWAGSIQDVTEEVWAAEWEGPSERFLTLSVQGGPARPTFAAVLDELTRVTGATGGLLVGLPRSGGAPRTLATSGATGHLHAYLDAHLDAPQVTALSPRPGWLHPPGDASPPAGAPGRGALLVPLQHQERVIAAALLDVPPGLVDATSLEHLRWLQAHLAPIVHSAQLRNALDRSEAQARSIVSALDEGVVMIDASGRLIAANRAAQDLLDLPPGQPLPPLHDPIWALQNERGEPVPFEEHPAVLALRSGRPVRQVILSRTRRDGQRRWFSINATPLEDRSGVVASFSDVSESITLREQLTAQAFQDDLTGLSNRRAFQRAAQEQRGPRAAALLIDVDHFKAVNDTHGHHVGDDLLREIAARLRREAPPGSLIARLGGDEFGVSHPDLNTDDACALARRIVQVIGQPVVLGRVHAHVSASVGVATTEHLRGADLHRAADLAMYVVKRAGRSGWQLFNPDEHLPT</sequence>
<dbReference type="Gene3D" id="3.30.70.270">
    <property type="match status" value="1"/>
</dbReference>
<dbReference type="SMART" id="SM00091">
    <property type="entry name" value="PAS"/>
    <property type="match status" value="3"/>
</dbReference>
<dbReference type="InterPro" id="IPR035965">
    <property type="entry name" value="PAS-like_dom_sf"/>
</dbReference>
<proteinExistence type="predicted"/>
<dbReference type="RefSeq" id="WP_309852327.1">
    <property type="nucleotide sequence ID" value="NZ_JAVDQJ010000003.1"/>
</dbReference>
<evidence type="ECO:0000259" key="3">
    <source>
        <dbReference type="PROSITE" id="PS50887"/>
    </source>
</evidence>
<dbReference type="PROSITE" id="PS50887">
    <property type="entry name" value="GGDEF"/>
    <property type="match status" value="1"/>
</dbReference>
<dbReference type="Pfam" id="PF12860">
    <property type="entry name" value="PAS_7"/>
    <property type="match status" value="1"/>
</dbReference>
<dbReference type="SUPFAM" id="SSF55785">
    <property type="entry name" value="PYP-like sensor domain (PAS domain)"/>
    <property type="match status" value="2"/>
</dbReference>
<dbReference type="SMART" id="SM00086">
    <property type="entry name" value="PAC"/>
    <property type="match status" value="2"/>
</dbReference>
<accession>A0AAE3XBG5</accession>
<dbReference type="PANTHER" id="PTHR44757:SF2">
    <property type="entry name" value="BIOFILM ARCHITECTURE MAINTENANCE PROTEIN MBAA"/>
    <property type="match status" value="1"/>
</dbReference>